<dbReference type="AlphaFoldDB" id="A0A952FTT3"/>
<evidence type="ECO:0000256" key="1">
    <source>
        <dbReference type="SAM" id="MobiDB-lite"/>
    </source>
</evidence>
<evidence type="ECO:0000313" key="2">
    <source>
        <dbReference type="EMBL" id="MBW8729345.1"/>
    </source>
</evidence>
<feature type="region of interest" description="Disordered" evidence="1">
    <location>
        <begin position="1"/>
        <end position="22"/>
    </location>
</feature>
<feature type="non-terminal residue" evidence="2">
    <location>
        <position position="222"/>
    </location>
</feature>
<sequence length="222" mass="25008">MATSVPDPALAEPTDPHRERAERHARVLARLADLTLGLAEAVQGQAVESTRRPPEDAADRTRGLGLVFARLSYEVRQTVALEARLAAEGQVAAAERETAAAQDSWRRRRNLVKRLVFEAVSDDDLNERNPDLVFQREDLLFELDDRLQDDEFKQDIGDLPIGEVVGRFCRQLRVEPDWSLWQAEPWAIEESGHPLSPYARPEAPGSAATPKPRWYPVAEPMR</sequence>
<dbReference type="EMBL" id="JAEKLZ010000519">
    <property type="protein sequence ID" value="MBW8729345.1"/>
    <property type="molecule type" value="Genomic_DNA"/>
</dbReference>
<gene>
    <name evidence="2" type="ORF">JF625_29865</name>
</gene>
<name>A0A952FTT3_9PROT</name>
<reference evidence="2" key="1">
    <citation type="submission" date="2020-06" db="EMBL/GenBank/DDBJ databases">
        <title>Stable isotope informed genome-resolved metagenomics uncovers potential trophic interactions in rhizosphere soil.</title>
        <authorList>
            <person name="Starr E.P."/>
            <person name="Shi S."/>
            <person name="Blazewicz S.J."/>
            <person name="Koch B.J."/>
            <person name="Probst A.J."/>
            <person name="Hungate B.A."/>
            <person name="Pett-Ridge J."/>
            <person name="Firestone M.K."/>
            <person name="Banfield J.F."/>
        </authorList>
    </citation>
    <scope>NUCLEOTIDE SEQUENCE</scope>
    <source>
        <strain evidence="2">YM_69_17</strain>
    </source>
</reference>
<comment type="caution">
    <text evidence="2">The sequence shown here is derived from an EMBL/GenBank/DDBJ whole genome shotgun (WGS) entry which is preliminary data.</text>
</comment>
<evidence type="ECO:0000313" key="3">
    <source>
        <dbReference type="Proteomes" id="UP000700706"/>
    </source>
</evidence>
<organism evidence="2 3">
    <name type="scientific">Inquilinus limosus</name>
    <dbReference type="NCBI Taxonomy" id="171674"/>
    <lineage>
        <taxon>Bacteria</taxon>
        <taxon>Pseudomonadati</taxon>
        <taxon>Pseudomonadota</taxon>
        <taxon>Alphaproteobacteria</taxon>
        <taxon>Rhodospirillales</taxon>
        <taxon>Rhodospirillaceae</taxon>
        <taxon>Inquilinus</taxon>
    </lineage>
</organism>
<protein>
    <submittedName>
        <fullName evidence="2">Uncharacterized protein</fullName>
    </submittedName>
</protein>
<dbReference type="Proteomes" id="UP000700706">
    <property type="component" value="Unassembled WGS sequence"/>
</dbReference>
<feature type="region of interest" description="Disordered" evidence="1">
    <location>
        <begin position="192"/>
        <end position="222"/>
    </location>
</feature>
<accession>A0A952FTT3</accession>
<proteinExistence type="predicted"/>